<comment type="caution">
    <text evidence="4">The sequence shown here is derived from an EMBL/GenBank/DDBJ whole genome shotgun (WGS) entry which is preliminary data.</text>
</comment>
<evidence type="ECO:0000313" key="4">
    <source>
        <dbReference type="EMBL" id="MBW8481789.1"/>
    </source>
</evidence>
<name>A0ABS7FN25_9ACTN</name>
<evidence type="ECO:0000256" key="1">
    <source>
        <dbReference type="ARBA" id="ARBA00009013"/>
    </source>
</evidence>
<gene>
    <name evidence="4" type="ORF">K1Y72_05360</name>
</gene>
<dbReference type="Gene3D" id="3.30.750.24">
    <property type="entry name" value="STAS domain"/>
    <property type="match status" value="1"/>
</dbReference>
<dbReference type="CDD" id="cd07043">
    <property type="entry name" value="STAS_anti-anti-sigma_factors"/>
    <property type="match status" value="1"/>
</dbReference>
<dbReference type="PANTHER" id="PTHR33495:SF2">
    <property type="entry name" value="ANTI-SIGMA FACTOR ANTAGONIST TM_1081-RELATED"/>
    <property type="match status" value="1"/>
</dbReference>
<dbReference type="PROSITE" id="PS50801">
    <property type="entry name" value="STAS"/>
    <property type="match status" value="1"/>
</dbReference>
<dbReference type="PANTHER" id="PTHR33495">
    <property type="entry name" value="ANTI-SIGMA FACTOR ANTAGONIST TM_1081-RELATED-RELATED"/>
    <property type="match status" value="1"/>
</dbReference>
<comment type="similarity">
    <text evidence="1 2">Belongs to the anti-sigma-factor antagonist family.</text>
</comment>
<protein>
    <recommendedName>
        <fullName evidence="2">Anti-sigma factor antagonist</fullName>
    </recommendedName>
</protein>
<accession>A0ABS7FN25</accession>
<reference evidence="4 5" key="1">
    <citation type="submission" date="2021-07" db="EMBL/GenBank/DDBJ databases">
        <title>Actinomadura sp. PM05-2 isolated from lichen.</title>
        <authorList>
            <person name="Somphong A."/>
            <person name="Phongsopitanun W."/>
            <person name="Tanasupawat S."/>
            <person name="Peongsungnone V."/>
        </authorList>
    </citation>
    <scope>NUCLEOTIDE SEQUENCE [LARGE SCALE GENOMIC DNA]</scope>
    <source>
        <strain evidence="4 5">PM05-2</strain>
    </source>
</reference>
<dbReference type="InterPro" id="IPR003658">
    <property type="entry name" value="Anti-sigma_ant"/>
</dbReference>
<feature type="domain" description="STAS" evidence="3">
    <location>
        <begin position="25"/>
        <end position="124"/>
    </location>
</feature>
<dbReference type="EMBL" id="JAIBOA010000003">
    <property type="protein sequence ID" value="MBW8481789.1"/>
    <property type="molecule type" value="Genomic_DNA"/>
</dbReference>
<evidence type="ECO:0000256" key="2">
    <source>
        <dbReference type="RuleBase" id="RU003749"/>
    </source>
</evidence>
<dbReference type="Pfam" id="PF01740">
    <property type="entry name" value="STAS"/>
    <property type="match status" value="1"/>
</dbReference>
<dbReference type="Proteomes" id="UP000774570">
    <property type="component" value="Unassembled WGS sequence"/>
</dbReference>
<keyword evidence="5" id="KW-1185">Reference proteome</keyword>
<evidence type="ECO:0000259" key="3">
    <source>
        <dbReference type="PROSITE" id="PS50801"/>
    </source>
</evidence>
<sequence length="140" mass="15503">MITLLDDTPPADAMGLRQRVDGRWVIVTVTGDLDLSTAPRLEAVLDVPELPGGRRHVAVDAAGLEFCDSTGVNVLIRAWKRLKALQGQLILLHVPEPIRERIGWMGLDKVFSLRDSLPEHTIKIRGPEWERTGPSIPEDA</sequence>
<dbReference type="InterPro" id="IPR036513">
    <property type="entry name" value="STAS_dom_sf"/>
</dbReference>
<dbReference type="NCBIfam" id="TIGR00377">
    <property type="entry name" value="ant_ant_sig"/>
    <property type="match status" value="1"/>
</dbReference>
<dbReference type="SUPFAM" id="SSF52091">
    <property type="entry name" value="SpoIIaa-like"/>
    <property type="match status" value="1"/>
</dbReference>
<evidence type="ECO:0000313" key="5">
    <source>
        <dbReference type="Proteomes" id="UP000774570"/>
    </source>
</evidence>
<dbReference type="InterPro" id="IPR002645">
    <property type="entry name" value="STAS_dom"/>
</dbReference>
<proteinExistence type="inferred from homology"/>
<dbReference type="RefSeq" id="WP_220163790.1">
    <property type="nucleotide sequence ID" value="NZ_JAIBOA010000003.1"/>
</dbReference>
<organism evidence="4 5">
    <name type="scientific">Actinomadura parmotrematis</name>
    <dbReference type="NCBI Taxonomy" id="2864039"/>
    <lineage>
        <taxon>Bacteria</taxon>
        <taxon>Bacillati</taxon>
        <taxon>Actinomycetota</taxon>
        <taxon>Actinomycetes</taxon>
        <taxon>Streptosporangiales</taxon>
        <taxon>Thermomonosporaceae</taxon>
        <taxon>Actinomadura</taxon>
    </lineage>
</organism>